<dbReference type="InterPro" id="IPR039328">
    <property type="entry name" value="WDR89"/>
</dbReference>
<feature type="repeat" description="WD" evidence="3">
    <location>
        <begin position="66"/>
        <end position="106"/>
    </location>
</feature>
<dbReference type="Pfam" id="PF00400">
    <property type="entry name" value="WD40"/>
    <property type="match status" value="3"/>
</dbReference>
<dbReference type="SUPFAM" id="SSF50978">
    <property type="entry name" value="WD40 repeat-like"/>
    <property type="match status" value="1"/>
</dbReference>
<keyword evidence="5" id="KW-1185">Reference proteome</keyword>
<dbReference type="AlphaFoldDB" id="A0A2Z6QWS2"/>
<dbReference type="InterPro" id="IPR036322">
    <property type="entry name" value="WD40_repeat_dom_sf"/>
</dbReference>
<dbReference type="InterPro" id="IPR001680">
    <property type="entry name" value="WD40_rpt"/>
</dbReference>
<dbReference type="EMBL" id="BEXD01001558">
    <property type="protein sequence ID" value="GBB94727.1"/>
    <property type="molecule type" value="Genomic_DNA"/>
</dbReference>
<dbReference type="PANTHER" id="PTHR22889:SF0">
    <property type="entry name" value="WD REPEAT-CONTAINING PROTEIN 89"/>
    <property type="match status" value="1"/>
</dbReference>
<evidence type="ECO:0000313" key="4">
    <source>
        <dbReference type="EMBL" id="GBB94727.1"/>
    </source>
</evidence>
<feature type="repeat" description="WD" evidence="3">
    <location>
        <begin position="303"/>
        <end position="336"/>
    </location>
</feature>
<evidence type="ECO:0000313" key="5">
    <source>
        <dbReference type="Proteomes" id="UP000247702"/>
    </source>
</evidence>
<comment type="caution">
    <text evidence="4">The sequence shown here is derived from an EMBL/GenBank/DDBJ whole genome shotgun (WGS) entry which is preliminary data.</text>
</comment>
<evidence type="ECO:0000256" key="3">
    <source>
        <dbReference type="PROSITE-ProRule" id="PRU00221"/>
    </source>
</evidence>
<dbReference type="Gene3D" id="2.130.10.10">
    <property type="entry name" value="YVTN repeat-like/Quinoprotein amine dehydrogenase"/>
    <property type="match status" value="2"/>
</dbReference>
<dbReference type="PROSITE" id="PS00678">
    <property type="entry name" value="WD_REPEATS_1"/>
    <property type="match status" value="1"/>
</dbReference>
<keyword evidence="1 3" id="KW-0853">WD repeat</keyword>
<organism evidence="4 5">
    <name type="scientific">Rhizophagus clarus</name>
    <dbReference type="NCBI Taxonomy" id="94130"/>
    <lineage>
        <taxon>Eukaryota</taxon>
        <taxon>Fungi</taxon>
        <taxon>Fungi incertae sedis</taxon>
        <taxon>Mucoromycota</taxon>
        <taxon>Glomeromycotina</taxon>
        <taxon>Glomeromycetes</taxon>
        <taxon>Glomerales</taxon>
        <taxon>Glomeraceae</taxon>
        <taxon>Rhizophagus</taxon>
    </lineage>
</organism>
<dbReference type="STRING" id="94130.A0A2Z6QWS2"/>
<dbReference type="Proteomes" id="UP000247702">
    <property type="component" value="Unassembled WGS sequence"/>
</dbReference>
<dbReference type="InterPro" id="IPR015943">
    <property type="entry name" value="WD40/YVTN_repeat-like_dom_sf"/>
</dbReference>
<gene>
    <name evidence="4" type="ORF">RclHR1_02400023</name>
</gene>
<evidence type="ECO:0000256" key="2">
    <source>
        <dbReference type="ARBA" id="ARBA00022737"/>
    </source>
</evidence>
<dbReference type="PROSITE" id="PS50294">
    <property type="entry name" value="WD_REPEATS_REGION"/>
    <property type="match status" value="2"/>
</dbReference>
<protein>
    <submittedName>
        <fullName evidence="4">Uncharacterized protein</fullName>
    </submittedName>
</protein>
<sequence>MKLGTIYGLIPNIQSKTSINFSSDKNNHSYIFDIAFNNSFCVVSGSNHELNSYNYDNNSLTFSGKLSYHDDTVTNLKIHKDHFLMSSSKDGRIAIWDLRTSNQDPSQILMAKNQIPLLSFDINVSDTLLAAGTELVAKDAKILFWDLRNPSSVYAEFTESHNDDITQVKFHPISPTRLISGAVDGLICNFDLKSFEEDKELIGVINSGSSINRAGYFGNAEYVYCLTHDETFSLWGAPEADLLCNFGDIRQNSAQSLVQIDYAIDCQFDFSADRLYLFTGSNTGDISMIHVNANELQLCQTFNGVHSEIVRSICWNPQTNIFLTGGEDSKLCLWGP</sequence>
<name>A0A2Z6QWS2_9GLOM</name>
<accession>A0A2Z6QWS2</accession>
<reference evidence="4 5" key="1">
    <citation type="submission" date="2017-11" db="EMBL/GenBank/DDBJ databases">
        <title>The genome of Rhizophagus clarus HR1 reveals common genetic basis of auxotrophy among arbuscular mycorrhizal fungi.</title>
        <authorList>
            <person name="Kobayashi Y."/>
        </authorList>
    </citation>
    <scope>NUCLEOTIDE SEQUENCE [LARGE SCALE GENOMIC DNA]</scope>
    <source>
        <strain evidence="4 5">HR1</strain>
    </source>
</reference>
<dbReference type="PROSITE" id="PS50082">
    <property type="entry name" value="WD_REPEATS_2"/>
    <property type="match status" value="2"/>
</dbReference>
<dbReference type="InterPro" id="IPR019775">
    <property type="entry name" value="WD40_repeat_CS"/>
</dbReference>
<evidence type="ECO:0000256" key="1">
    <source>
        <dbReference type="ARBA" id="ARBA00022574"/>
    </source>
</evidence>
<keyword evidence="2" id="KW-0677">Repeat</keyword>
<dbReference type="SMART" id="SM00320">
    <property type="entry name" value="WD40"/>
    <property type="match status" value="4"/>
</dbReference>
<dbReference type="PANTHER" id="PTHR22889">
    <property type="entry name" value="WD REPEAT-CONTAINING PROTEIN 89"/>
    <property type="match status" value="1"/>
</dbReference>
<proteinExistence type="predicted"/>